<name>A0A1X7V3V8_AMPQE</name>
<evidence type="ECO:0000313" key="1">
    <source>
        <dbReference type="EnsemblMetazoa" id="Aqu2.1.34688_001"/>
    </source>
</evidence>
<reference evidence="1" key="1">
    <citation type="submission" date="2017-05" db="UniProtKB">
        <authorList>
            <consortium name="EnsemblMetazoa"/>
        </authorList>
    </citation>
    <scope>IDENTIFICATION</scope>
</reference>
<dbReference type="InParanoid" id="A0A1X7V3V8"/>
<organism evidence="1">
    <name type="scientific">Amphimedon queenslandica</name>
    <name type="common">Sponge</name>
    <dbReference type="NCBI Taxonomy" id="400682"/>
    <lineage>
        <taxon>Eukaryota</taxon>
        <taxon>Metazoa</taxon>
        <taxon>Porifera</taxon>
        <taxon>Demospongiae</taxon>
        <taxon>Heteroscleromorpha</taxon>
        <taxon>Haplosclerida</taxon>
        <taxon>Niphatidae</taxon>
        <taxon>Amphimedon</taxon>
    </lineage>
</organism>
<dbReference type="EnsemblMetazoa" id="Aqu2.1.34688_001">
    <property type="protein sequence ID" value="Aqu2.1.34688_001"/>
    <property type="gene ID" value="Aqu2.1.34688"/>
</dbReference>
<dbReference type="AlphaFoldDB" id="A0A1X7V3V8"/>
<proteinExistence type="predicted"/>
<accession>A0A1X7V3V8</accession>
<protein>
    <submittedName>
        <fullName evidence="1">Uncharacterized protein</fullName>
    </submittedName>
</protein>
<sequence>PQCWTKANAYMNQIGLLEAYDDEDKQIEVSVSGAVEGNEHAAEEHELECDSVIYDDINDEEAVQAIEMINVEMKEGP</sequence>